<dbReference type="Pfam" id="PF01124">
    <property type="entry name" value="MAPEG"/>
    <property type="match status" value="1"/>
</dbReference>
<dbReference type="AlphaFoldDB" id="A0A382ETB9"/>
<dbReference type="InterPro" id="IPR001129">
    <property type="entry name" value="Membr-assoc_MAPEG"/>
</dbReference>
<reference evidence="6" key="1">
    <citation type="submission" date="2018-05" db="EMBL/GenBank/DDBJ databases">
        <authorList>
            <person name="Lanie J.A."/>
            <person name="Ng W.-L."/>
            <person name="Kazmierczak K.M."/>
            <person name="Andrzejewski T.M."/>
            <person name="Davidsen T.M."/>
            <person name="Wayne K.J."/>
            <person name="Tettelin H."/>
            <person name="Glass J.I."/>
            <person name="Rusch D."/>
            <person name="Podicherti R."/>
            <person name="Tsui H.-C.T."/>
            <person name="Winkler M.E."/>
        </authorList>
    </citation>
    <scope>NUCLEOTIDE SEQUENCE</scope>
</reference>
<accession>A0A382ETB9</accession>
<feature type="transmembrane region" description="Helical" evidence="5">
    <location>
        <begin position="73"/>
        <end position="95"/>
    </location>
</feature>
<feature type="transmembrane region" description="Helical" evidence="5">
    <location>
        <begin position="7"/>
        <end position="28"/>
    </location>
</feature>
<protein>
    <recommendedName>
        <fullName evidence="7">Glutathione S-transferase</fullName>
    </recommendedName>
</protein>
<dbReference type="PANTHER" id="PTHR35814">
    <property type="match status" value="1"/>
</dbReference>
<evidence type="ECO:0000256" key="5">
    <source>
        <dbReference type="SAM" id="Phobius"/>
    </source>
</evidence>
<dbReference type="InterPro" id="IPR023352">
    <property type="entry name" value="MAPEG-like_dom_sf"/>
</dbReference>
<evidence type="ECO:0000256" key="3">
    <source>
        <dbReference type="ARBA" id="ARBA00022989"/>
    </source>
</evidence>
<name>A0A382ETB9_9ZZZZ</name>
<evidence type="ECO:0000256" key="2">
    <source>
        <dbReference type="ARBA" id="ARBA00022692"/>
    </source>
</evidence>
<keyword evidence="2 5" id="KW-0812">Transmembrane</keyword>
<dbReference type="EMBL" id="UINC01046269">
    <property type="protein sequence ID" value="SVB54056.1"/>
    <property type="molecule type" value="Genomic_DNA"/>
</dbReference>
<evidence type="ECO:0000256" key="4">
    <source>
        <dbReference type="ARBA" id="ARBA00023136"/>
    </source>
</evidence>
<dbReference type="GO" id="GO:0016020">
    <property type="term" value="C:membrane"/>
    <property type="evidence" value="ECO:0007669"/>
    <property type="project" value="UniProtKB-SubCell"/>
</dbReference>
<evidence type="ECO:0000313" key="6">
    <source>
        <dbReference type="EMBL" id="SVB54056.1"/>
    </source>
</evidence>
<sequence length="126" mass="13726">MDIERTMLWAGLLGLLTIGLALFTAFQRMGVNTPLGGDDDLLVKKSRAFGNLVEHAPLMLIMMMLLENDGSESLIHFLGFLFFGCRLAHAYGLIYMEGMGPENIGRMVGALGSWGLMGLAALLCIF</sequence>
<feature type="transmembrane region" description="Helical" evidence="5">
    <location>
        <begin position="107"/>
        <end position="125"/>
    </location>
</feature>
<evidence type="ECO:0000256" key="1">
    <source>
        <dbReference type="ARBA" id="ARBA00004370"/>
    </source>
</evidence>
<dbReference type="SUPFAM" id="SSF161084">
    <property type="entry name" value="MAPEG domain-like"/>
    <property type="match status" value="1"/>
</dbReference>
<dbReference type="Gene3D" id="1.20.120.550">
    <property type="entry name" value="Membrane associated eicosanoid/glutathione metabolism-like domain"/>
    <property type="match status" value="1"/>
</dbReference>
<keyword evidence="3 5" id="KW-1133">Transmembrane helix</keyword>
<dbReference type="PANTHER" id="PTHR35814:SF1">
    <property type="entry name" value="GLUTATHIONE S-TRANSFERASE-RELATED"/>
    <property type="match status" value="1"/>
</dbReference>
<organism evidence="6">
    <name type="scientific">marine metagenome</name>
    <dbReference type="NCBI Taxonomy" id="408172"/>
    <lineage>
        <taxon>unclassified sequences</taxon>
        <taxon>metagenomes</taxon>
        <taxon>ecological metagenomes</taxon>
    </lineage>
</organism>
<evidence type="ECO:0008006" key="7">
    <source>
        <dbReference type="Google" id="ProtNLM"/>
    </source>
</evidence>
<keyword evidence="4 5" id="KW-0472">Membrane</keyword>
<comment type="subcellular location">
    <subcellularLocation>
        <location evidence="1">Membrane</location>
    </subcellularLocation>
</comment>
<gene>
    <name evidence="6" type="ORF">METZ01_LOCUS206910</name>
</gene>
<proteinExistence type="predicted"/>